<sequence>MAGVLGRIPVGSRIFIDNGHNVQFSGETSNSDDFVLEFLEIGEEGSLDSTVSSNNTDDFDNDEEENEISIDHINKRKAFWESQHQLLHTTLSRTSSMELKIRQATKEALRESQLEGVICVCRRPVIGGCQNCLLKEIADRLRNAGFNSAICKSKWRSSSDILSGEYTYLDVVHKSSTTQVEVRVVIELNFRAQFEMARANEEYNRLIAHLPEVFVGKADRLRNLIKILSSSAKKCMKENNMHMGPWRKHKYMQAKWFGTCERTQSQPLPQQLPVRSKKPKASMLTFDLLDMLPSLQHFTAVEVV</sequence>
<dbReference type="InterPro" id="IPR006502">
    <property type="entry name" value="PDDEXK-like"/>
</dbReference>
<dbReference type="NCBIfam" id="TIGR01615">
    <property type="entry name" value="A_thal_3542"/>
    <property type="match status" value="1"/>
</dbReference>
<keyword evidence="1" id="KW-0547">Nucleotide-binding</keyword>
<dbReference type="PANTHER" id="PTHR31579">
    <property type="entry name" value="OS03G0796600 PROTEIN"/>
    <property type="match status" value="1"/>
</dbReference>
<organism evidence="1 2">
    <name type="scientific">Thalictrum thalictroides</name>
    <name type="common">Rue-anemone</name>
    <name type="synonym">Anemone thalictroides</name>
    <dbReference type="NCBI Taxonomy" id="46969"/>
    <lineage>
        <taxon>Eukaryota</taxon>
        <taxon>Viridiplantae</taxon>
        <taxon>Streptophyta</taxon>
        <taxon>Embryophyta</taxon>
        <taxon>Tracheophyta</taxon>
        <taxon>Spermatophyta</taxon>
        <taxon>Magnoliopsida</taxon>
        <taxon>Ranunculales</taxon>
        <taxon>Ranunculaceae</taxon>
        <taxon>Thalictroideae</taxon>
        <taxon>Thalictrum</taxon>
    </lineage>
</organism>
<gene>
    <name evidence="1" type="ORF">FRX31_015574</name>
</gene>
<keyword evidence="1" id="KW-0067">ATP-binding</keyword>
<proteinExistence type="predicted"/>
<dbReference type="AlphaFoldDB" id="A0A7J6WD93"/>
<evidence type="ECO:0000313" key="2">
    <source>
        <dbReference type="Proteomes" id="UP000554482"/>
    </source>
</evidence>
<dbReference type="Pfam" id="PF04720">
    <property type="entry name" value="PDDEXK_6"/>
    <property type="match status" value="1"/>
</dbReference>
<protein>
    <submittedName>
        <fullName evidence="1">Sulfate/thiosulfate import ATP-binding protein cysA protein</fullName>
    </submittedName>
</protein>
<accession>A0A7J6WD93</accession>
<dbReference type="PANTHER" id="PTHR31579:SF2">
    <property type="entry name" value="DUF506 FAMILY PROTEIN"/>
    <property type="match status" value="1"/>
</dbReference>
<name>A0A7J6WD93_THATH</name>
<dbReference type="OrthoDB" id="691424at2759"/>
<dbReference type="Proteomes" id="UP000554482">
    <property type="component" value="Unassembled WGS sequence"/>
</dbReference>
<dbReference type="EMBL" id="JABWDY010018211">
    <property type="protein sequence ID" value="KAF5194838.1"/>
    <property type="molecule type" value="Genomic_DNA"/>
</dbReference>
<evidence type="ECO:0000313" key="1">
    <source>
        <dbReference type="EMBL" id="KAF5194838.1"/>
    </source>
</evidence>
<comment type="caution">
    <text evidence="1">The sequence shown here is derived from an EMBL/GenBank/DDBJ whole genome shotgun (WGS) entry which is preliminary data.</text>
</comment>
<keyword evidence="2" id="KW-1185">Reference proteome</keyword>
<reference evidence="1 2" key="1">
    <citation type="submission" date="2020-06" db="EMBL/GenBank/DDBJ databases">
        <title>Transcriptomic and genomic resources for Thalictrum thalictroides and T. hernandezii: Facilitating candidate gene discovery in an emerging model plant lineage.</title>
        <authorList>
            <person name="Arias T."/>
            <person name="Riano-Pachon D.M."/>
            <person name="Di Stilio V.S."/>
        </authorList>
    </citation>
    <scope>NUCLEOTIDE SEQUENCE [LARGE SCALE GENOMIC DNA]</scope>
    <source>
        <strain evidence="2">cv. WT478/WT964</strain>
        <tissue evidence="1">Leaves</tissue>
    </source>
</reference>
<dbReference type="GO" id="GO:0005524">
    <property type="term" value="F:ATP binding"/>
    <property type="evidence" value="ECO:0007669"/>
    <property type="project" value="UniProtKB-KW"/>
</dbReference>